<reference evidence="2 3" key="1">
    <citation type="submission" date="2024-02" db="EMBL/GenBank/DDBJ databases">
        <title>Deinococcus aluminii NBRC 112889.</title>
        <authorList>
            <person name="Ichikawa N."/>
            <person name="Katano-Makiyama Y."/>
            <person name="Hidaka K."/>
        </authorList>
    </citation>
    <scope>NUCLEOTIDE SEQUENCE [LARGE SCALE GENOMIC DNA]</scope>
    <source>
        <strain evidence="2 3">NBRC 112889</strain>
    </source>
</reference>
<keyword evidence="3" id="KW-1185">Reference proteome</keyword>
<proteinExistence type="predicted"/>
<dbReference type="NCBIfam" id="TIGR01764">
    <property type="entry name" value="excise"/>
    <property type="match status" value="1"/>
</dbReference>
<dbReference type="SUPFAM" id="SSF46955">
    <property type="entry name" value="Putative DNA-binding domain"/>
    <property type="match status" value="1"/>
</dbReference>
<dbReference type="InterPro" id="IPR009061">
    <property type="entry name" value="DNA-bd_dom_put_sf"/>
</dbReference>
<dbReference type="Pfam" id="PF12728">
    <property type="entry name" value="HTH_17"/>
    <property type="match status" value="1"/>
</dbReference>
<protein>
    <recommendedName>
        <fullName evidence="1">Helix-turn-helix domain-containing protein</fullName>
    </recommendedName>
</protein>
<feature type="domain" description="Helix-turn-helix" evidence="1">
    <location>
        <begin position="2"/>
        <end position="51"/>
    </location>
</feature>
<accession>A0ABP9XIF1</accession>
<name>A0ABP9XIF1_9DEIO</name>
<evidence type="ECO:0000313" key="3">
    <source>
        <dbReference type="Proteomes" id="UP001404956"/>
    </source>
</evidence>
<evidence type="ECO:0000259" key="1">
    <source>
        <dbReference type="Pfam" id="PF12728"/>
    </source>
</evidence>
<dbReference type="Proteomes" id="UP001404956">
    <property type="component" value="Unassembled WGS sequence"/>
</dbReference>
<comment type="caution">
    <text evidence="2">The sequence shown here is derived from an EMBL/GenBank/DDBJ whole genome shotgun (WGS) entry which is preliminary data.</text>
</comment>
<dbReference type="InterPro" id="IPR041657">
    <property type="entry name" value="HTH_17"/>
</dbReference>
<organism evidence="2 3">
    <name type="scientific">Deinococcus aluminii</name>
    <dbReference type="NCBI Taxonomy" id="1656885"/>
    <lineage>
        <taxon>Bacteria</taxon>
        <taxon>Thermotogati</taxon>
        <taxon>Deinococcota</taxon>
        <taxon>Deinococci</taxon>
        <taxon>Deinococcales</taxon>
        <taxon>Deinococcaceae</taxon>
        <taxon>Deinococcus</taxon>
    </lineage>
</organism>
<dbReference type="RefSeq" id="WP_345457924.1">
    <property type="nucleotide sequence ID" value="NZ_BAABRV010000016.1"/>
</dbReference>
<gene>
    <name evidence="2" type="ORF">Dalu01_03569</name>
</gene>
<dbReference type="EMBL" id="BAABRV010000016">
    <property type="protein sequence ID" value="GAA5535145.1"/>
    <property type="molecule type" value="Genomic_DNA"/>
</dbReference>
<dbReference type="InterPro" id="IPR010093">
    <property type="entry name" value="SinI_DNA-bd"/>
</dbReference>
<evidence type="ECO:0000313" key="2">
    <source>
        <dbReference type="EMBL" id="GAA5535145.1"/>
    </source>
</evidence>
<sequence>MLLNTFEAAEQLRIAPATLRWLIKSGELRAYRLARAFRIDSADLEAFLRERAAR</sequence>